<dbReference type="PROSITE" id="PS50084">
    <property type="entry name" value="KH_TYPE_1"/>
    <property type="match status" value="2"/>
</dbReference>
<evidence type="ECO:0000256" key="3">
    <source>
        <dbReference type="ARBA" id="ARBA00022490"/>
    </source>
</evidence>
<evidence type="ECO:0000256" key="17">
    <source>
        <dbReference type="ARBA" id="ARBA00081668"/>
    </source>
</evidence>
<dbReference type="GO" id="GO:0071547">
    <property type="term" value="C:piP-body"/>
    <property type="evidence" value="ECO:0007669"/>
    <property type="project" value="Ensembl"/>
</dbReference>
<comment type="similarity">
    <text evidence="14">Belongs to the Tdrkh family.</text>
</comment>
<accession>A0A8C3W062</accession>
<evidence type="ECO:0000256" key="6">
    <source>
        <dbReference type="ARBA" id="ARBA00022737"/>
    </source>
</evidence>
<dbReference type="GO" id="GO:0007283">
    <property type="term" value="P:spermatogenesis"/>
    <property type="evidence" value="ECO:0007669"/>
    <property type="project" value="UniProtKB-KW"/>
</dbReference>
<keyword evidence="4" id="KW-1017">Isopeptide bond</keyword>
<dbReference type="Ensembl" id="ENSCWAT00000007354.1">
    <property type="protein sequence ID" value="ENSCWAP00000006773.1"/>
    <property type="gene ID" value="ENSCWAG00000005128.1"/>
</dbReference>
<dbReference type="InterPro" id="IPR004088">
    <property type="entry name" value="KH_dom_type_1"/>
</dbReference>
<dbReference type="FunFam" id="3.30.1370.10:FF:000056">
    <property type="entry name" value="Tudor and KH domain containing"/>
    <property type="match status" value="1"/>
</dbReference>
<dbReference type="GO" id="GO:0030719">
    <property type="term" value="P:P granule organization"/>
    <property type="evidence" value="ECO:0007669"/>
    <property type="project" value="TreeGrafter"/>
</dbReference>
<dbReference type="InterPro" id="IPR047382">
    <property type="entry name" value="KH-I_TDRKH_rpt1"/>
</dbReference>
<dbReference type="PANTHER" id="PTHR22948">
    <property type="entry name" value="TUDOR DOMAIN CONTAINING PROTEIN"/>
    <property type="match status" value="1"/>
</dbReference>
<reference evidence="21" key="1">
    <citation type="submission" date="2025-08" db="UniProtKB">
        <authorList>
            <consortium name="Ensembl"/>
        </authorList>
    </citation>
    <scope>IDENTIFICATION</scope>
</reference>
<reference evidence="21" key="2">
    <citation type="submission" date="2025-09" db="UniProtKB">
        <authorList>
            <consortium name="Ensembl"/>
        </authorList>
    </citation>
    <scope>IDENTIFICATION</scope>
</reference>
<dbReference type="GO" id="GO:0003723">
    <property type="term" value="F:RNA binding"/>
    <property type="evidence" value="ECO:0007669"/>
    <property type="project" value="UniProtKB-UniRule"/>
</dbReference>
<dbReference type="GeneTree" id="ENSGT00940000159364"/>
<dbReference type="FunFam" id="3.30.1370.10:FF:000059">
    <property type="entry name" value="Tudor and KH domain containing, isoform CRA_a"/>
    <property type="match status" value="1"/>
</dbReference>
<evidence type="ECO:0000256" key="10">
    <source>
        <dbReference type="ARBA" id="ARBA00022884"/>
    </source>
</evidence>
<dbReference type="Gene3D" id="2.40.50.90">
    <property type="match status" value="1"/>
</dbReference>
<dbReference type="Pfam" id="PF00013">
    <property type="entry name" value="KH_1"/>
    <property type="match status" value="2"/>
</dbReference>
<name>A0A8C3W062_9CETA</name>
<evidence type="ECO:0000256" key="18">
    <source>
        <dbReference type="PROSITE-ProRule" id="PRU00117"/>
    </source>
</evidence>
<evidence type="ECO:0000256" key="2">
    <source>
        <dbReference type="ARBA" id="ARBA00004496"/>
    </source>
</evidence>
<evidence type="ECO:0000256" key="16">
    <source>
        <dbReference type="ARBA" id="ARBA00069256"/>
    </source>
</evidence>
<evidence type="ECO:0000256" key="5">
    <source>
        <dbReference type="ARBA" id="ARBA00022553"/>
    </source>
</evidence>
<evidence type="ECO:0000256" key="15">
    <source>
        <dbReference type="ARBA" id="ARBA00062244"/>
    </source>
</evidence>
<dbReference type="AlphaFoldDB" id="A0A8C3W062"/>
<evidence type="ECO:0000313" key="22">
    <source>
        <dbReference type="Proteomes" id="UP000694540"/>
    </source>
</evidence>
<dbReference type="InterPro" id="IPR035437">
    <property type="entry name" value="SNase_OB-fold_sf"/>
</dbReference>
<evidence type="ECO:0000256" key="9">
    <source>
        <dbReference type="ARBA" id="ARBA00022871"/>
    </source>
</evidence>
<dbReference type="Pfam" id="PF00567">
    <property type="entry name" value="TUDOR"/>
    <property type="match status" value="1"/>
</dbReference>
<keyword evidence="6" id="KW-0677">Repeat</keyword>
<keyword evidence="11" id="KW-0496">Mitochondrion</keyword>
<comment type="function">
    <text evidence="13">Participates in the primary piRNA biogenesis pathway and is required during spermatogenesis to repress transposable elements and prevent their mobilization, which is essential for the germline integrity. The piRNA metabolic process mediates the repression of transposable elements during meiosis by forming complexes composed of piRNAs and Piwi proteins and govern the methylation and subsequent repression of transposons. Required for the final steps of primary piRNA biogenesis by participating in the processing of 31-37 nt intermediates into mature piRNAs. May act in pi-bodies and piP-bodies by transferring piRNA precursors or intermediates to or between these granules.</text>
</comment>
<dbReference type="CDD" id="cd22429">
    <property type="entry name" value="KH-I_TDRKH_rpt2"/>
    <property type="match status" value="1"/>
</dbReference>
<keyword evidence="3" id="KW-0963">Cytoplasm</keyword>
<dbReference type="GO" id="GO:0071546">
    <property type="term" value="C:pi-body"/>
    <property type="evidence" value="ECO:0007669"/>
    <property type="project" value="Ensembl"/>
</dbReference>
<dbReference type="GO" id="GO:0009566">
    <property type="term" value="P:fertilization"/>
    <property type="evidence" value="ECO:0007669"/>
    <property type="project" value="Ensembl"/>
</dbReference>
<evidence type="ECO:0000256" key="1">
    <source>
        <dbReference type="ARBA" id="ARBA00004173"/>
    </source>
</evidence>
<proteinExistence type="inferred from homology"/>
<gene>
    <name evidence="21" type="primary">TDRKH</name>
</gene>
<evidence type="ECO:0000256" key="7">
    <source>
        <dbReference type="ARBA" id="ARBA00022782"/>
    </source>
</evidence>
<dbReference type="FunFam" id="2.30.30.140:FF:000084">
    <property type="entry name" value="Tudor and KH domain-containing protein"/>
    <property type="match status" value="1"/>
</dbReference>
<dbReference type="SMART" id="SM00322">
    <property type="entry name" value="KH"/>
    <property type="match status" value="2"/>
</dbReference>
<dbReference type="InterPro" id="IPR047381">
    <property type="entry name" value="KH-I_TDRKH_rpt2"/>
</dbReference>
<dbReference type="InterPro" id="IPR050621">
    <property type="entry name" value="Tudor_domain_containing"/>
</dbReference>
<dbReference type="SMART" id="SM00333">
    <property type="entry name" value="TUDOR"/>
    <property type="match status" value="1"/>
</dbReference>
<evidence type="ECO:0000256" key="19">
    <source>
        <dbReference type="SAM" id="MobiDB-lite"/>
    </source>
</evidence>
<evidence type="ECO:0000313" key="21">
    <source>
        <dbReference type="Ensembl" id="ENSCWAP00000006773.1"/>
    </source>
</evidence>
<dbReference type="GO" id="GO:0007140">
    <property type="term" value="P:male meiotic nuclear division"/>
    <property type="evidence" value="ECO:0007669"/>
    <property type="project" value="Ensembl"/>
</dbReference>
<dbReference type="Gene3D" id="2.30.30.140">
    <property type="match status" value="1"/>
</dbReference>
<dbReference type="Proteomes" id="UP000694540">
    <property type="component" value="Unplaced"/>
</dbReference>
<dbReference type="InterPro" id="IPR036612">
    <property type="entry name" value="KH_dom_type_1_sf"/>
</dbReference>
<dbReference type="PANTHER" id="PTHR22948:SF18">
    <property type="entry name" value="TUDOR AND KH DOMAIN-CONTAINING PROTEIN"/>
    <property type="match status" value="1"/>
</dbReference>
<keyword evidence="7" id="KW-0221">Differentiation</keyword>
<evidence type="ECO:0000256" key="14">
    <source>
        <dbReference type="ARBA" id="ARBA00061555"/>
    </source>
</evidence>
<dbReference type="CDD" id="cd20412">
    <property type="entry name" value="Tudor_TDRD2"/>
    <property type="match status" value="1"/>
</dbReference>
<dbReference type="PROSITE" id="PS50304">
    <property type="entry name" value="TUDOR"/>
    <property type="match status" value="1"/>
</dbReference>
<evidence type="ECO:0000256" key="4">
    <source>
        <dbReference type="ARBA" id="ARBA00022499"/>
    </source>
</evidence>
<dbReference type="GO" id="GO:0034587">
    <property type="term" value="P:piRNA processing"/>
    <property type="evidence" value="ECO:0007669"/>
    <property type="project" value="Ensembl"/>
</dbReference>
<keyword evidence="10 18" id="KW-0694">RNA-binding</keyword>
<dbReference type="SUPFAM" id="SSF54791">
    <property type="entry name" value="Eukaryotic type KH-domain (KH-domain type I)"/>
    <property type="match status" value="2"/>
</dbReference>
<dbReference type="GO" id="GO:0005739">
    <property type="term" value="C:mitochondrion"/>
    <property type="evidence" value="ECO:0007669"/>
    <property type="project" value="UniProtKB-SubCell"/>
</dbReference>
<feature type="region of interest" description="Disordered" evidence="19">
    <location>
        <begin position="210"/>
        <end position="236"/>
    </location>
</feature>
<evidence type="ECO:0000256" key="13">
    <source>
        <dbReference type="ARBA" id="ARBA00057898"/>
    </source>
</evidence>
<feature type="domain" description="Tudor" evidence="20">
    <location>
        <begin position="353"/>
        <end position="412"/>
    </location>
</feature>
<keyword evidence="12" id="KW-0943">RNA-mediated gene silencing</keyword>
<evidence type="ECO:0000256" key="11">
    <source>
        <dbReference type="ARBA" id="ARBA00023128"/>
    </source>
</evidence>
<organism evidence="21 22">
    <name type="scientific">Catagonus wagneri</name>
    <name type="common">Chacoan peccary</name>
    <dbReference type="NCBI Taxonomy" id="51154"/>
    <lineage>
        <taxon>Eukaryota</taxon>
        <taxon>Metazoa</taxon>
        <taxon>Chordata</taxon>
        <taxon>Craniata</taxon>
        <taxon>Vertebrata</taxon>
        <taxon>Euteleostomi</taxon>
        <taxon>Mammalia</taxon>
        <taxon>Eutheria</taxon>
        <taxon>Laurasiatheria</taxon>
        <taxon>Artiodactyla</taxon>
        <taxon>Suina</taxon>
        <taxon>Tayassuidae</taxon>
        <taxon>Catagonus</taxon>
    </lineage>
</organism>
<dbReference type="SUPFAM" id="SSF63748">
    <property type="entry name" value="Tudor/PWWP/MBT"/>
    <property type="match status" value="1"/>
</dbReference>
<comment type="subunit">
    <text evidence="15">Interacts with (symmetrically methylated) PIWIL1, PIWIL2 and PIWIL4.</text>
</comment>
<keyword evidence="8" id="KW-0832">Ubl conjugation</keyword>
<evidence type="ECO:0000259" key="20">
    <source>
        <dbReference type="PROSITE" id="PS50304"/>
    </source>
</evidence>
<sequence length="561" mass="61806">MSSERTSWTSLSTIQKIALGLGIPASATVAYILYRRYRESREERLTFVGEDDIEIAMRVPQEAVKLIIGRQGASIKQLRKQTGARIDVDTEDIGDERVLLISGFPVQVCKAKAAIHQILTENTPVSEQLSVPQRSVGRIIGRGGETIRSICKASGAKITCDKESEGTLLLSRLIKISGTQKEVATAKHLILEKVSEDEELRKRIAHSAETRVPRKQPISVRREEVRAPGGTGEPALWKNTAPSLEQAAPLAVPLHKGGGDLAVVGPEESSWEKNNDNSFQLSGAQTSSEMSMFEIPSPDFSFHADEFLEVYVSASEHPNHFWIQIIGSRSLQLDKLVSEMTQHYENSLPEDLAVHVGDIVAAPLPANGSWYRARVLGTLENGNLDLYFVDFGDNGDCPLRDLRVLRSDFLSLPFQAIECSLARIAPSGEHWEEEALDEFDRLTHCADWKPLVAKISSYVQSGVSTWPKIYLYDTSNGKKLDIGLELVRKGYAIELPEDMEENGAVPVMLHDVATETDVSLSSMLTETKKSPGEMANTLSCLSLSEAASMSGDDNLEDDYLL</sequence>
<protein>
    <recommendedName>
        <fullName evidence="16">Tudor and KH domain-containing protein</fullName>
    </recommendedName>
    <alternativeName>
        <fullName evidence="17">Tudor domain-containing protein 2</fullName>
    </alternativeName>
</protein>
<dbReference type="InterPro" id="IPR004087">
    <property type="entry name" value="KH_dom"/>
</dbReference>
<evidence type="ECO:0000256" key="8">
    <source>
        <dbReference type="ARBA" id="ARBA00022843"/>
    </source>
</evidence>
<dbReference type="Gene3D" id="3.30.1370.10">
    <property type="entry name" value="K Homology domain, type 1"/>
    <property type="match status" value="2"/>
</dbReference>
<dbReference type="InterPro" id="IPR002999">
    <property type="entry name" value="Tudor"/>
</dbReference>
<keyword evidence="22" id="KW-1185">Reference proteome</keyword>
<dbReference type="CDD" id="cd22428">
    <property type="entry name" value="KH-I_TDRKH_rpt1"/>
    <property type="match status" value="1"/>
</dbReference>
<keyword evidence="5" id="KW-0597">Phosphoprotein</keyword>
<dbReference type="InterPro" id="IPR047380">
    <property type="entry name" value="TDRD2-like_tudor"/>
</dbReference>
<keyword evidence="9" id="KW-0744">Spermatogenesis</keyword>
<evidence type="ECO:0000256" key="12">
    <source>
        <dbReference type="ARBA" id="ARBA00023158"/>
    </source>
</evidence>
<comment type="subcellular location">
    <subcellularLocation>
        <location evidence="2">Cytoplasm</location>
    </subcellularLocation>
    <subcellularLocation>
        <location evidence="1">Mitochondrion</location>
    </subcellularLocation>
</comment>